<reference evidence="9 10" key="1">
    <citation type="submission" date="2022-10" db="EMBL/GenBank/DDBJ databases">
        <title>Host association and intracellularity evolved multiple times independently in the Rickettsiales.</title>
        <authorList>
            <person name="Castelli M."/>
            <person name="Nardi T."/>
            <person name="Gammuto L."/>
            <person name="Bellinzona G."/>
            <person name="Sabaneyeva E."/>
            <person name="Potekhin A."/>
            <person name="Serra V."/>
            <person name="Petroni G."/>
            <person name="Sassera D."/>
        </authorList>
    </citation>
    <scope>NUCLEOTIDE SEQUENCE [LARGE SCALE GENOMIC DNA]</scope>
    <source>
        <strain evidence="9 10">Kr 154-4</strain>
    </source>
</reference>
<name>A0ABZ0UTJ6_9RICK</name>
<comment type="subunit">
    <text evidence="5 7">Monomer.</text>
</comment>
<feature type="binding site" evidence="5">
    <location>
        <position position="196"/>
    </location>
    <ligand>
        <name>ATP</name>
        <dbReference type="ChEBI" id="CHEBI:30616"/>
    </ligand>
</feature>
<dbReference type="HAMAP" id="MF_00235">
    <property type="entry name" value="Adenylate_kinase_Adk"/>
    <property type="match status" value="1"/>
</dbReference>
<feature type="binding site" evidence="5">
    <location>
        <position position="31"/>
    </location>
    <ligand>
        <name>AMP</name>
        <dbReference type="ChEBI" id="CHEBI:456215"/>
    </ligand>
</feature>
<dbReference type="InterPro" id="IPR033690">
    <property type="entry name" value="Adenylat_kinase_CS"/>
</dbReference>
<dbReference type="InterPro" id="IPR036193">
    <property type="entry name" value="ADK_active_lid_dom_sf"/>
</dbReference>
<evidence type="ECO:0000256" key="2">
    <source>
        <dbReference type="ARBA" id="ARBA00022727"/>
    </source>
</evidence>
<comment type="caution">
    <text evidence="5">Lacks conserved residue(s) required for the propagation of feature annotation.</text>
</comment>
<evidence type="ECO:0000256" key="4">
    <source>
        <dbReference type="ARBA" id="ARBA00022777"/>
    </source>
</evidence>
<evidence type="ECO:0000256" key="1">
    <source>
        <dbReference type="ARBA" id="ARBA00022679"/>
    </source>
</evidence>
<keyword evidence="5" id="KW-0963">Cytoplasm</keyword>
<feature type="binding site" evidence="5">
    <location>
        <begin position="10"/>
        <end position="15"/>
    </location>
    <ligand>
        <name>ATP</name>
        <dbReference type="ChEBI" id="CHEBI:30616"/>
    </ligand>
</feature>
<sequence length="209" mass="23810">MFIVLIGAPGAGKGTQGQFLAKKLHLSYLSTGDMFRSIIEKQEPEGKLMNDYSSQGKLVPTDLVNKIVYKFLLMDEYQDNCILDGYPRNLAQAKFLDSKIVNEVKAIYFEVSETIAKQRILGRFSCAVCLKTYNKYYAQPKVADICDICGSNKFIHRTDDDEITINKRMQEYKIETQPMIQYYRDCNKLLTVDANLGQDQISSTLLSLL</sequence>
<dbReference type="PRINTS" id="PR00094">
    <property type="entry name" value="ADENYLTKNASE"/>
</dbReference>
<keyword evidence="3 5" id="KW-0547">Nucleotide-binding</keyword>
<keyword evidence="5 7" id="KW-0067">ATP-binding</keyword>
<keyword evidence="2 5" id="KW-0545">Nucleotide biosynthesis</keyword>
<dbReference type="SUPFAM" id="SSF57774">
    <property type="entry name" value="Microbial and mitochondrial ADK, insert 'zinc finger' domain"/>
    <property type="match status" value="1"/>
</dbReference>
<comment type="domain">
    <text evidence="5">Consists of three domains, a large central CORE domain and two small peripheral domains, NMPbind and LID, which undergo movements during catalysis. The LID domain closes over the site of phosphoryl transfer upon ATP binding. Assembling and dissambling the active center during each catalytic cycle provides an effective means to prevent ATP hydrolysis. Some bacteria have evolved a zinc-coordinating structure that stabilizes the LID domain.</text>
</comment>
<keyword evidence="4 5" id="KW-0418">Kinase</keyword>
<keyword evidence="1 5" id="KW-0808">Transferase</keyword>
<dbReference type="GO" id="GO:0016301">
    <property type="term" value="F:kinase activity"/>
    <property type="evidence" value="ECO:0007669"/>
    <property type="project" value="UniProtKB-KW"/>
</dbReference>
<comment type="similarity">
    <text evidence="5 6">Belongs to the adenylate kinase family.</text>
</comment>
<keyword evidence="10" id="KW-1185">Reference proteome</keyword>
<dbReference type="Gene3D" id="3.40.50.300">
    <property type="entry name" value="P-loop containing nucleotide triphosphate hydrolases"/>
    <property type="match status" value="1"/>
</dbReference>
<feature type="region of interest" description="NMP" evidence="5">
    <location>
        <begin position="30"/>
        <end position="59"/>
    </location>
</feature>
<dbReference type="InterPro" id="IPR000850">
    <property type="entry name" value="Adenylat/UMP-CMP_kin"/>
</dbReference>
<evidence type="ECO:0000259" key="8">
    <source>
        <dbReference type="Pfam" id="PF05191"/>
    </source>
</evidence>
<dbReference type="SUPFAM" id="SSF52540">
    <property type="entry name" value="P-loop containing nucleoside triphosphate hydrolases"/>
    <property type="match status" value="1"/>
</dbReference>
<dbReference type="PROSITE" id="PS00113">
    <property type="entry name" value="ADENYLATE_KINASE"/>
    <property type="match status" value="1"/>
</dbReference>
<comment type="function">
    <text evidence="5">Catalyzes the reversible transfer of the terminal phosphate group between ATP and AMP. Plays an important role in cellular energy homeostasis and in adenine nucleotide metabolism.</text>
</comment>
<evidence type="ECO:0000256" key="6">
    <source>
        <dbReference type="RuleBase" id="RU003330"/>
    </source>
</evidence>
<evidence type="ECO:0000313" key="10">
    <source>
        <dbReference type="Proteomes" id="UP001326613"/>
    </source>
</evidence>
<comment type="catalytic activity">
    <reaction evidence="5 7">
        <text>AMP + ATP = 2 ADP</text>
        <dbReference type="Rhea" id="RHEA:12973"/>
        <dbReference type="ChEBI" id="CHEBI:30616"/>
        <dbReference type="ChEBI" id="CHEBI:456215"/>
        <dbReference type="ChEBI" id="CHEBI:456216"/>
        <dbReference type="EC" id="2.7.4.3"/>
    </reaction>
</comment>
<keyword evidence="5" id="KW-0862">Zinc</keyword>
<proteinExistence type="inferred from homology"/>
<dbReference type="Proteomes" id="UP001326613">
    <property type="component" value="Chromosome"/>
</dbReference>
<dbReference type="InterPro" id="IPR007862">
    <property type="entry name" value="Adenylate_kinase_lid-dom"/>
</dbReference>
<protein>
    <recommendedName>
        <fullName evidence="5 7">Adenylate kinase</fullName>
        <shortName evidence="5">AK</shortName>
        <ecNumber evidence="5 7">2.7.4.3</ecNumber>
    </recommendedName>
    <alternativeName>
        <fullName evidence="5">ATP-AMP transphosphorylase</fullName>
    </alternativeName>
    <alternativeName>
        <fullName evidence="5">ATP:AMP phosphotransferase</fullName>
    </alternativeName>
    <alternativeName>
        <fullName evidence="5">Adenylate monophosphate kinase</fullName>
    </alternativeName>
</protein>
<feature type="binding site" evidence="5">
    <location>
        <position position="92"/>
    </location>
    <ligand>
        <name>AMP</name>
        <dbReference type="ChEBI" id="CHEBI:456215"/>
    </ligand>
</feature>
<dbReference type="InterPro" id="IPR027417">
    <property type="entry name" value="P-loop_NTPase"/>
</dbReference>
<evidence type="ECO:0000256" key="3">
    <source>
        <dbReference type="ARBA" id="ARBA00022741"/>
    </source>
</evidence>
<comment type="subcellular location">
    <subcellularLocation>
        <location evidence="5 7">Cytoplasm</location>
    </subcellularLocation>
</comment>
<dbReference type="RefSeq" id="WP_323738578.1">
    <property type="nucleotide sequence ID" value="NZ_CP112932.1"/>
</dbReference>
<dbReference type="EC" id="2.7.4.3" evidence="5 7"/>
<feature type="binding site" evidence="5">
    <location>
        <begin position="132"/>
        <end position="133"/>
    </location>
    <ligand>
        <name>ATP</name>
        <dbReference type="ChEBI" id="CHEBI:30616"/>
    </ligand>
</feature>
<comment type="pathway">
    <text evidence="5">Purine metabolism; AMP biosynthesis via salvage pathway; AMP from ADP: step 1/1.</text>
</comment>
<feature type="binding site" evidence="5">
    <location>
        <position position="149"/>
    </location>
    <ligand>
        <name>Zn(2+)</name>
        <dbReference type="ChEBI" id="CHEBI:29105"/>
        <note>structural</note>
    </ligand>
</feature>
<feature type="binding site" evidence="5">
    <location>
        <position position="157"/>
    </location>
    <ligand>
        <name>AMP</name>
        <dbReference type="ChEBI" id="CHEBI:456215"/>
    </ligand>
</feature>
<dbReference type="CDD" id="cd01428">
    <property type="entry name" value="ADK"/>
    <property type="match status" value="1"/>
</dbReference>
<feature type="binding site" evidence="5">
    <location>
        <begin position="85"/>
        <end position="88"/>
    </location>
    <ligand>
        <name>AMP</name>
        <dbReference type="ChEBI" id="CHEBI:456215"/>
    </ligand>
</feature>
<keyword evidence="5" id="KW-0479">Metal-binding</keyword>
<accession>A0ABZ0UTJ6</accession>
<dbReference type="InterPro" id="IPR006259">
    <property type="entry name" value="Adenyl_kin_sub"/>
</dbReference>
<organism evidence="9 10">
    <name type="scientific">Candidatus Trichorickettsia mobilis</name>
    <dbReference type="NCBI Taxonomy" id="1346319"/>
    <lineage>
        <taxon>Bacteria</taxon>
        <taxon>Pseudomonadati</taxon>
        <taxon>Pseudomonadota</taxon>
        <taxon>Alphaproteobacteria</taxon>
        <taxon>Rickettsiales</taxon>
        <taxon>Rickettsiaceae</taxon>
        <taxon>Rickettsieae</taxon>
        <taxon>Candidatus Trichorickettsia</taxon>
    </lineage>
</organism>
<gene>
    <name evidence="5" type="primary">adk</name>
    <name evidence="9" type="ORF">Trichorick_00398</name>
</gene>
<evidence type="ECO:0000256" key="5">
    <source>
        <dbReference type="HAMAP-Rule" id="MF_00235"/>
    </source>
</evidence>
<evidence type="ECO:0000313" key="9">
    <source>
        <dbReference type="EMBL" id="WPY00520.1"/>
    </source>
</evidence>
<feature type="binding site" evidence="5">
    <location>
        <position position="123"/>
    </location>
    <ligand>
        <name>ATP</name>
        <dbReference type="ChEBI" id="CHEBI:30616"/>
    </ligand>
</feature>
<feature type="binding site" evidence="5">
    <location>
        <position position="36"/>
    </location>
    <ligand>
        <name>AMP</name>
        <dbReference type="ChEBI" id="CHEBI:456215"/>
    </ligand>
</feature>
<dbReference type="EMBL" id="CP112932">
    <property type="protein sequence ID" value="WPY00520.1"/>
    <property type="molecule type" value="Genomic_DNA"/>
</dbReference>
<feature type="binding site" evidence="5">
    <location>
        <begin position="57"/>
        <end position="59"/>
    </location>
    <ligand>
        <name>AMP</name>
        <dbReference type="ChEBI" id="CHEBI:456215"/>
    </ligand>
</feature>
<evidence type="ECO:0000256" key="7">
    <source>
        <dbReference type="RuleBase" id="RU003331"/>
    </source>
</evidence>
<feature type="binding site" evidence="5">
    <location>
        <position position="126"/>
    </location>
    <ligand>
        <name>Zn(2+)</name>
        <dbReference type="ChEBI" id="CHEBI:29105"/>
        <note>structural</note>
    </ligand>
</feature>
<feature type="binding site" evidence="5">
    <location>
        <position position="146"/>
    </location>
    <ligand>
        <name>Zn(2+)</name>
        <dbReference type="ChEBI" id="CHEBI:29105"/>
        <note>structural</note>
    </ligand>
</feature>
<dbReference type="NCBIfam" id="NF001383">
    <property type="entry name" value="PRK00279.2-1"/>
    <property type="match status" value="1"/>
</dbReference>
<feature type="binding site" evidence="5">
    <location>
        <position position="168"/>
    </location>
    <ligand>
        <name>AMP</name>
        <dbReference type="ChEBI" id="CHEBI:456215"/>
    </ligand>
</feature>
<dbReference type="Pfam" id="PF00406">
    <property type="entry name" value="ADK"/>
    <property type="match status" value="1"/>
</dbReference>
<dbReference type="Pfam" id="PF05191">
    <property type="entry name" value="ADK_lid"/>
    <property type="match status" value="1"/>
</dbReference>
<dbReference type="PANTHER" id="PTHR23359">
    <property type="entry name" value="NUCLEOTIDE KINASE"/>
    <property type="match status" value="1"/>
</dbReference>
<feature type="domain" description="Adenylate kinase active site lid" evidence="8">
    <location>
        <begin position="123"/>
        <end position="159"/>
    </location>
</feature>
<feature type="binding site" evidence="5">
    <location>
        <position position="129"/>
    </location>
    <ligand>
        <name>Zn(2+)</name>
        <dbReference type="ChEBI" id="CHEBI:29105"/>
        <note>structural</note>
    </ligand>
</feature>
<dbReference type="NCBIfam" id="TIGR01351">
    <property type="entry name" value="adk"/>
    <property type="match status" value="1"/>
</dbReference>